<comment type="caution">
    <text evidence="4">The sequence shown here is derived from an EMBL/GenBank/DDBJ whole genome shotgun (WGS) entry which is preliminary data.</text>
</comment>
<evidence type="ECO:0000256" key="1">
    <source>
        <dbReference type="SAM" id="MobiDB-lite"/>
    </source>
</evidence>
<feature type="compositionally biased region" description="Basic residues" evidence="1">
    <location>
        <begin position="1"/>
        <end position="10"/>
    </location>
</feature>
<dbReference type="Pfam" id="PF00098">
    <property type="entry name" value="zf-CCHC"/>
    <property type="match status" value="1"/>
</dbReference>
<sequence>MPPRQARGRARSLTGARRARGARGARGIREEGDGENHQESVMGGGARGNVGGTGGAPPAVFSGAEFMQGVFTAIEQVVRNTVQAMQVPARAADTKATTTMKAFLQLCPPTFKGEPDPLIAEDWLEQVTRALDTILVTEEELRVLFASYQLQGDTFQWWKTVEESVAKKWEPFRKAFLDQYFTDTTKEALRMEFINLVQGSMTVAQYEAKFTSLSRFAKAFMSTEEEKAKQFMRGLRPSIRNKIAGNLIKVYSTMVSAAAAIEETLNETRKITNPKSQYQTYRRGPTYFGCHQYGHQVIDCPLKGQLRQSQSRAQSYSQTQDQTQARGPPTYFQCGQVGHMIRQCMQKGNSQGAMGLQQPTRSIQASRATPAFTSAQTSYQSRPQAIAQQGQRT</sequence>
<accession>A0A7J0DNT6</accession>
<dbReference type="InterPro" id="IPR005162">
    <property type="entry name" value="Retrotrans_gag_dom"/>
</dbReference>
<feature type="domain" description="CCHC-type" evidence="2">
    <location>
        <begin position="332"/>
        <end position="346"/>
    </location>
</feature>
<organism evidence="4 5">
    <name type="scientific">Actinidia rufa</name>
    <dbReference type="NCBI Taxonomy" id="165716"/>
    <lineage>
        <taxon>Eukaryota</taxon>
        <taxon>Viridiplantae</taxon>
        <taxon>Streptophyta</taxon>
        <taxon>Embryophyta</taxon>
        <taxon>Tracheophyta</taxon>
        <taxon>Spermatophyta</taxon>
        <taxon>Magnoliopsida</taxon>
        <taxon>eudicotyledons</taxon>
        <taxon>Gunneridae</taxon>
        <taxon>Pentapetalae</taxon>
        <taxon>asterids</taxon>
        <taxon>Ericales</taxon>
        <taxon>Actinidiaceae</taxon>
        <taxon>Actinidia</taxon>
    </lineage>
</organism>
<dbReference type="OrthoDB" id="1434145at2759"/>
<proteinExistence type="predicted"/>
<name>A0A7J0DNT6_9ERIC</name>
<dbReference type="GO" id="GO:0003676">
    <property type="term" value="F:nucleic acid binding"/>
    <property type="evidence" value="ECO:0007669"/>
    <property type="project" value="InterPro"/>
</dbReference>
<dbReference type="InterPro" id="IPR001878">
    <property type="entry name" value="Znf_CCHC"/>
</dbReference>
<protein>
    <recommendedName>
        <fullName evidence="6">Retrotransposon gag domain-containing protein</fullName>
    </recommendedName>
</protein>
<dbReference type="EMBL" id="BJWL01000322">
    <property type="protein sequence ID" value="GFS39082.1"/>
    <property type="molecule type" value="Genomic_DNA"/>
</dbReference>
<evidence type="ECO:0000313" key="4">
    <source>
        <dbReference type="EMBL" id="GFS39082.1"/>
    </source>
</evidence>
<evidence type="ECO:0000259" key="2">
    <source>
        <dbReference type="Pfam" id="PF00098"/>
    </source>
</evidence>
<feature type="domain" description="Retrotransposon gag" evidence="3">
    <location>
        <begin position="145"/>
        <end position="237"/>
    </location>
</feature>
<feature type="compositionally biased region" description="Low complexity" evidence="1">
    <location>
        <begin position="309"/>
        <end position="320"/>
    </location>
</feature>
<dbReference type="PANTHER" id="PTHR34482:SF36">
    <property type="entry name" value="RETROTRANSPOSON GAG DOMAIN-CONTAINING PROTEIN"/>
    <property type="match status" value="1"/>
</dbReference>
<feature type="region of interest" description="Disordered" evidence="1">
    <location>
        <begin position="309"/>
        <end position="328"/>
    </location>
</feature>
<feature type="region of interest" description="Disordered" evidence="1">
    <location>
        <begin position="350"/>
        <end position="393"/>
    </location>
</feature>
<dbReference type="Proteomes" id="UP000585474">
    <property type="component" value="Unassembled WGS sequence"/>
</dbReference>
<feature type="compositionally biased region" description="Basic and acidic residues" evidence="1">
    <location>
        <begin position="27"/>
        <end position="38"/>
    </location>
</feature>
<gene>
    <name evidence="4" type="ORF">Acr_00g0061070</name>
</gene>
<keyword evidence="5" id="KW-1185">Reference proteome</keyword>
<evidence type="ECO:0000313" key="5">
    <source>
        <dbReference type="Proteomes" id="UP000585474"/>
    </source>
</evidence>
<dbReference type="Pfam" id="PF03732">
    <property type="entry name" value="Retrotrans_gag"/>
    <property type="match status" value="1"/>
</dbReference>
<evidence type="ECO:0000259" key="3">
    <source>
        <dbReference type="Pfam" id="PF03732"/>
    </source>
</evidence>
<dbReference type="AlphaFoldDB" id="A0A7J0DNT6"/>
<dbReference type="Gene3D" id="4.10.60.10">
    <property type="entry name" value="Zinc finger, CCHC-type"/>
    <property type="match status" value="1"/>
</dbReference>
<evidence type="ECO:0008006" key="6">
    <source>
        <dbReference type="Google" id="ProtNLM"/>
    </source>
</evidence>
<reference evidence="5" key="1">
    <citation type="submission" date="2019-07" db="EMBL/GenBank/DDBJ databases">
        <title>De Novo Assembly of kiwifruit Actinidia rufa.</title>
        <authorList>
            <person name="Sugita-Konishi S."/>
            <person name="Sato K."/>
            <person name="Mori E."/>
            <person name="Abe Y."/>
            <person name="Kisaki G."/>
            <person name="Hamano K."/>
            <person name="Suezawa K."/>
            <person name="Otani M."/>
            <person name="Fukuda T."/>
            <person name="Manabe T."/>
            <person name="Gomi K."/>
            <person name="Tabuchi M."/>
            <person name="Akimitsu K."/>
            <person name="Kataoka I."/>
        </authorList>
    </citation>
    <scope>NUCLEOTIDE SEQUENCE [LARGE SCALE GENOMIC DNA]</scope>
    <source>
        <strain evidence="5">cv. Fuchu</strain>
    </source>
</reference>
<dbReference type="GO" id="GO:0008270">
    <property type="term" value="F:zinc ion binding"/>
    <property type="evidence" value="ECO:0007669"/>
    <property type="project" value="InterPro"/>
</dbReference>
<feature type="region of interest" description="Disordered" evidence="1">
    <location>
        <begin position="1"/>
        <end position="46"/>
    </location>
</feature>
<dbReference type="PANTHER" id="PTHR34482">
    <property type="entry name" value="DNA DAMAGE-INDUCIBLE PROTEIN 1-LIKE"/>
    <property type="match status" value="1"/>
</dbReference>